<protein>
    <submittedName>
        <fullName evidence="5">Antitermination protein Q</fullName>
    </submittedName>
</protein>
<reference evidence="5 6" key="1">
    <citation type="submission" date="2019-04" db="EMBL/GenBank/DDBJ databases">
        <authorList>
            <person name="Li M."/>
            <person name="Gao C."/>
        </authorList>
    </citation>
    <scope>NUCLEOTIDE SEQUENCE [LARGE SCALE GENOMIC DNA]</scope>
    <source>
        <strain evidence="5 6">BGMRC 2031</strain>
    </source>
</reference>
<evidence type="ECO:0000256" key="1">
    <source>
        <dbReference type="ARBA" id="ARBA00010234"/>
    </source>
</evidence>
<sequence>MRDIQLVLERWGVWATDNSGVDYSHIAAGFKGLLPRGRSNNNSCCDDDGLIVDAAVCCLHAARKPDELELITLHYIYGVSKSAIARHWKCHEREIRRQLQIAEGFIDGCLAMTNAVLEMDPYVQKKIIYGCNEKTLPRPEKCIVV</sequence>
<comment type="similarity">
    <text evidence="1">Belongs to the phage antitermination Q type 1 family.</text>
</comment>
<comment type="caution">
    <text evidence="5">The sequence shown here is derived from an EMBL/GenBank/DDBJ whole genome shotgun (WGS) entry which is preliminary data.</text>
</comment>
<keyword evidence="2" id="KW-0805">Transcription regulation</keyword>
<gene>
    <name evidence="5" type="ORF">FCN80_10265</name>
</gene>
<evidence type="ECO:0000313" key="5">
    <source>
        <dbReference type="EMBL" id="TKI06395.1"/>
    </source>
</evidence>
<evidence type="ECO:0000313" key="6">
    <source>
        <dbReference type="Proteomes" id="UP000305202"/>
    </source>
</evidence>
<dbReference type="RefSeq" id="WP_136990068.1">
    <property type="nucleotide sequence ID" value="NZ_SZPQ01000013.1"/>
</dbReference>
<organism evidence="5 6">
    <name type="scientific">Martelella alba</name>
    <dbReference type="NCBI Taxonomy" id="2590451"/>
    <lineage>
        <taxon>Bacteria</taxon>
        <taxon>Pseudomonadati</taxon>
        <taxon>Pseudomonadota</taxon>
        <taxon>Alphaproteobacteria</taxon>
        <taxon>Hyphomicrobiales</taxon>
        <taxon>Aurantimonadaceae</taxon>
        <taxon>Martelella</taxon>
    </lineage>
</organism>
<dbReference type="EMBL" id="SZPQ01000013">
    <property type="protein sequence ID" value="TKI06395.1"/>
    <property type="molecule type" value="Genomic_DNA"/>
</dbReference>
<evidence type="ECO:0000256" key="4">
    <source>
        <dbReference type="ARBA" id="ARBA00023163"/>
    </source>
</evidence>
<accession>A0ABY2SL79</accession>
<dbReference type="InterPro" id="IPR010534">
    <property type="entry name" value="Phage_933W_GpQ"/>
</dbReference>
<keyword evidence="4" id="KW-0804">Transcription</keyword>
<evidence type="ECO:0000256" key="3">
    <source>
        <dbReference type="ARBA" id="ARBA00023125"/>
    </source>
</evidence>
<proteinExistence type="inferred from homology"/>
<dbReference type="Proteomes" id="UP000305202">
    <property type="component" value="Unassembled WGS sequence"/>
</dbReference>
<name>A0ABY2SL79_9HYPH</name>
<keyword evidence="6" id="KW-1185">Reference proteome</keyword>
<dbReference type="Pfam" id="PF06530">
    <property type="entry name" value="Phage_antitermQ"/>
    <property type="match status" value="1"/>
</dbReference>
<keyword evidence="3" id="KW-0238">DNA-binding</keyword>
<evidence type="ECO:0000256" key="2">
    <source>
        <dbReference type="ARBA" id="ARBA00023015"/>
    </source>
</evidence>